<evidence type="ECO:0000256" key="1">
    <source>
        <dbReference type="SAM" id="Phobius"/>
    </source>
</evidence>
<evidence type="ECO:0000313" key="2">
    <source>
        <dbReference type="EMBL" id="KAK9857933.1"/>
    </source>
</evidence>
<protein>
    <submittedName>
        <fullName evidence="2">Uncharacterized protein</fullName>
    </submittedName>
</protein>
<dbReference type="AlphaFoldDB" id="A0AAW1STH2"/>
<accession>A0AAW1STH2</accession>
<evidence type="ECO:0000313" key="3">
    <source>
        <dbReference type="Proteomes" id="UP001485043"/>
    </source>
</evidence>
<dbReference type="PANTHER" id="PTHR31061:SF24">
    <property type="entry name" value="LD22376P"/>
    <property type="match status" value="1"/>
</dbReference>
<feature type="transmembrane region" description="Helical" evidence="1">
    <location>
        <begin position="174"/>
        <end position="195"/>
    </location>
</feature>
<organism evidence="2 3">
    <name type="scientific">Apatococcus fuscideae</name>
    <dbReference type="NCBI Taxonomy" id="2026836"/>
    <lineage>
        <taxon>Eukaryota</taxon>
        <taxon>Viridiplantae</taxon>
        <taxon>Chlorophyta</taxon>
        <taxon>core chlorophytes</taxon>
        <taxon>Trebouxiophyceae</taxon>
        <taxon>Chlorellales</taxon>
        <taxon>Chlorellaceae</taxon>
        <taxon>Apatococcus</taxon>
    </lineage>
</organism>
<gene>
    <name evidence="2" type="ORF">WJX84_006347</name>
</gene>
<proteinExistence type="predicted"/>
<dbReference type="Proteomes" id="UP001485043">
    <property type="component" value="Unassembled WGS sequence"/>
</dbReference>
<reference evidence="2 3" key="1">
    <citation type="journal article" date="2024" name="Nat. Commun.">
        <title>Phylogenomics reveals the evolutionary origins of lichenization in chlorophyte algae.</title>
        <authorList>
            <person name="Puginier C."/>
            <person name="Libourel C."/>
            <person name="Otte J."/>
            <person name="Skaloud P."/>
            <person name="Haon M."/>
            <person name="Grisel S."/>
            <person name="Petersen M."/>
            <person name="Berrin J.G."/>
            <person name="Delaux P.M."/>
            <person name="Dal Grande F."/>
            <person name="Keller J."/>
        </authorList>
    </citation>
    <scope>NUCLEOTIDE SEQUENCE [LARGE SCALE GENOMIC DNA]</scope>
    <source>
        <strain evidence="2 3">SAG 2523</strain>
    </source>
</reference>
<comment type="caution">
    <text evidence="2">The sequence shown here is derived from an EMBL/GenBank/DDBJ whole genome shotgun (WGS) entry which is preliminary data.</text>
</comment>
<keyword evidence="3" id="KW-1185">Reference proteome</keyword>
<feature type="transmembrane region" description="Helical" evidence="1">
    <location>
        <begin position="21"/>
        <end position="45"/>
    </location>
</feature>
<dbReference type="EMBL" id="JALJOV010000953">
    <property type="protein sequence ID" value="KAK9857933.1"/>
    <property type="molecule type" value="Genomic_DNA"/>
</dbReference>
<keyword evidence="1" id="KW-1133">Transmembrane helix</keyword>
<feature type="transmembrane region" description="Helical" evidence="1">
    <location>
        <begin position="207"/>
        <end position="227"/>
    </location>
</feature>
<sequence length="322" mass="36162">GGSSVGQFPYFDLSTLRVMGVLQRISLCVALVSSVVIFMPRLNLGRPASAGRTTKRGFVFRLSAPVLAYPLWWATGIAVFVTFALLLLLLHAPRCHEPLPNIMPDCNVAGHFDRFLLGEDHMFSHPTCRSFTLHPCYFMDPEGVFTTAGASVSVFLGLYTGIVLLMLPSHGDRLASLVLQFSGCLSLTLFLGLWARVPINKNLFTPSYITATGAVSALLLLCIYIPLEVLQWQRFAWLVQPFVWLGMNSITVFVGDELVSQMLPWIYWGKMEYNLRRVFLDALMYVVFLPREAARNVLAAFDSAFWTLVAGWLHQRKIFFKV</sequence>
<name>A0AAW1STH2_9CHLO</name>
<keyword evidence="1" id="KW-0812">Transmembrane</keyword>
<feature type="transmembrane region" description="Helical" evidence="1">
    <location>
        <begin position="144"/>
        <end position="167"/>
    </location>
</feature>
<keyword evidence="1" id="KW-0472">Membrane</keyword>
<feature type="transmembrane region" description="Helical" evidence="1">
    <location>
        <begin position="66"/>
        <end position="90"/>
    </location>
</feature>
<feature type="non-terminal residue" evidence="2">
    <location>
        <position position="1"/>
    </location>
</feature>
<dbReference type="PANTHER" id="PTHR31061">
    <property type="entry name" value="LD22376P"/>
    <property type="match status" value="1"/>
</dbReference>